<feature type="domain" description="Hydantoinase B/oxoprolinase" evidence="1">
    <location>
        <begin position="7"/>
        <end position="526"/>
    </location>
</feature>
<dbReference type="EMBL" id="QHHQ01000009">
    <property type="protein sequence ID" value="RAH97375.1"/>
    <property type="molecule type" value="Genomic_DNA"/>
</dbReference>
<comment type="caution">
    <text evidence="2">The sequence shown here is derived from an EMBL/GenBank/DDBJ whole genome shotgun (WGS) entry which is preliminary data.</text>
</comment>
<protein>
    <submittedName>
        <fullName evidence="2">5-oxoprolinase</fullName>
    </submittedName>
</protein>
<dbReference type="GO" id="GO:0017168">
    <property type="term" value="F:5-oxoprolinase (ATP-hydrolyzing) activity"/>
    <property type="evidence" value="ECO:0007669"/>
    <property type="project" value="TreeGrafter"/>
</dbReference>
<dbReference type="OrthoDB" id="9761586at2"/>
<dbReference type="Proteomes" id="UP000249590">
    <property type="component" value="Unassembled WGS sequence"/>
</dbReference>
<dbReference type="GO" id="GO:0006749">
    <property type="term" value="P:glutathione metabolic process"/>
    <property type="evidence" value="ECO:0007669"/>
    <property type="project" value="TreeGrafter"/>
</dbReference>
<evidence type="ECO:0000313" key="2">
    <source>
        <dbReference type="EMBL" id="RAH97375.1"/>
    </source>
</evidence>
<sequence>MTEATIDPFEFELFKNAILTVADEMALTVHRTTYSNVLRDNLDYSTAFFDAKGQMVAQGFSLPGHLGSMPTALAAVLSRFGGTIKEGDIFALNDPFDGGMHLPDIFIFQPIFIDGTLMAFAGSISHHTDVGGRVAGSNASDSTETYQEGLRVPVMRIYDGGVKNETFFMFVEKNVRVPAKVAGDLRAQLSACHIAEVAFKDLCAQYGTAKVATYMAELLDYSERLTRAEIAKLPDGEFEFEDFIDDDGIDEGKPIRLRVRIEKAGDSILFDWTGSAPQVKGALNCTTSFTKSVSYCGLMSVLENAIPNNEGVFRVAKVVAPEGTITNCVLPAATAARGLTGFRMTDVVFGAFAKMLPDKVYAASDGGNTNISIGGYYADHSPFIYCDFTSAAWGGRPWEDGIDGNSHIFANMASQSIEVTEAEQPVRIDAYEFMTDRGGVGQYRGGAPYRRSYTFLEDEATISVRSDRREYRAYGLYGGGPGYPSMNYLTREAGKPTLLPSKFTTTLHKGDHFVHEVSGPGGWGDPLERDTARLVRDVRNGFVSPQSARDEYGLVFDDATLEVDEAATAARRRELAAARGWSEVPFMLREPSQALKEAAE</sequence>
<dbReference type="GO" id="GO:0005829">
    <property type="term" value="C:cytosol"/>
    <property type="evidence" value="ECO:0007669"/>
    <property type="project" value="TreeGrafter"/>
</dbReference>
<evidence type="ECO:0000259" key="1">
    <source>
        <dbReference type="Pfam" id="PF02538"/>
    </source>
</evidence>
<name>A0A8B2NLP1_9HYPH</name>
<dbReference type="InterPro" id="IPR045079">
    <property type="entry name" value="Oxoprolinase-like"/>
</dbReference>
<reference evidence="2 3" key="1">
    <citation type="submission" date="2018-05" db="EMBL/GenBank/DDBJ databases">
        <title>Acuticoccus sediminis sp. nov., isolated from deep-sea sediment of Indian Ocean.</title>
        <authorList>
            <person name="Liu X."/>
            <person name="Lai Q."/>
            <person name="Du Y."/>
            <person name="Sun F."/>
            <person name="Zhang X."/>
            <person name="Wang S."/>
            <person name="Shao Z."/>
        </authorList>
    </citation>
    <scope>NUCLEOTIDE SEQUENCE [LARGE SCALE GENOMIC DNA]</scope>
    <source>
        <strain evidence="2 3">PTG4-2</strain>
    </source>
</reference>
<dbReference type="PANTHER" id="PTHR11365:SF23">
    <property type="entry name" value="HYPOTHETICAL 5-OXOPROLINASE (EUROFUNG)-RELATED"/>
    <property type="match status" value="1"/>
</dbReference>
<dbReference type="AlphaFoldDB" id="A0A8B2NLP1"/>
<gene>
    <name evidence="2" type="ORF">DLJ53_29710</name>
</gene>
<accession>A0A8B2NLP1</accession>
<dbReference type="Pfam" id="PF02538">
    <property type="entry name" value="Hydantoinase_B"/>
    <property type="match status" value="1"/>
</dbReference>
<organism evidence="2 3">
    <name type="scientific">Acuticoccus sediminis</name>
    <dbReference type="NCBI Taxonomy" id="2184697"/>
    <lineage>
        <taxon>Bacteria</taxon>
        <taxon>Pseudomonadati</taxon>
        <taxon>Pseudomonadota</taxon>
        <taxon>Alphaproteobacteria</taxon>
        <taxon>Hyphomicrobiales</taxon>
        <taxon>Amorphaceae</taxon>
        <taxon>Acuticoccus</taxon>
    </lineage>
</organism>
<dbReference type="InterPro" id="IPR003692">
    <property type="entry name" value="Hydantoinase_B"/>
</dbReference>
<dbReference type="RefSeq" id="WP_111351938.1">
    <property type="nucleotide sequence ID" value="NZ_JAIWKD010000009.1"/>
</dbReference>
<proteinExistence type="predicted"/>
<dbReference type="PANTHER" id="PTHR11365">
    <property type="entry name" value="5-OXOPROLINASE RELATED"/>
    <property type="match status" value="1"/>
</dbReference>
<evidence type="ECO:0000313" key="3">
    <source>
        <dbReference type="Proteomes" id="UP000249590"/>
    </source>
</evidence>
<keyword evidence="3" id="KW-1185">Reference proteome</keyword>